<name>A0ABQ4CWC4_9ACTN</name>
<gene>
    <name evidence="2" type="ORF">Asi02nite_51190</name>
</gene>
<keyword evidence="1" id="KW-0472">Membrane</keyword>
<feature type="transmembrane region" description="Helical" evidence="1">
    <location>
        <begin position="110"/>
        <end position="127"/>
    </location>
</feature>
<dbReference type="Pfam" id="PF10990">
    <property type="entry name" value="DUF2809"/>
    <property type="match status" value="1"/>
</dbReference>
<keyword evidence="1" id="KW-0812">Transmembrane</keyword>
<reference evidence="2 3" key="1">
    <citation type="submission" date="2021-01" db="EMBL/GenBank/DDBJ databases">
        <title>Whole genome shotgun sequence of Asanoa siamensis NBRC 107932.</title>
        <authorList>
            <person name="Komaki H."/>
            <person name="Tamura T."/>
        </authorList>
    </citation>
    <scope>NUCLEOTIDE SEQUENCE [LARGE SCALE GENOMIC DNA]</scope>
    <source>
        <strain evidence="2 3">NBRC 107932</strain>
    </source>
</reference>
<dbReference type="Proteomes" id="UP000604117">
    <property type="component" value="Unassembled WGS sequence"/>
</dbReference>
<feature type="transmembrane region" description="Helical" evidence="1">
    <location>
        <begin position="68"/>
        <end position="90"/>
    </location>
</feature>
<evidence type="ECO:0008006" key="4">
    <source>
        <dbReference type="Google" id="ProtNLM"/>
    </source>
</evidence>
<evidence type="ECO:0000313" key="2">
    <source>
        <dbReference type="EMBL" id="GIF75601.1"/>
    </source>
</evidence>
<accession>A0ABQ4CWC4</accession>
<dbReference type="RefSeq" id="WP_203716456.1">
    <property type="nucleotide sequence ID" value="NZ_BONE01000045.1"/>
</dbReference>
<organism evidence="2 3">
    <name type="scientific">Asanoa siamensis</name>
    <dbReference type="NCBI Taxonomy" id="926357"/>
    <lineage>
        <taxon>Bacteria</taxon>
        <taxon>Bacillati</taxon>
        <taxon>Actinomycetota</taxon>
        <taxon>Actinomycetes</taxon>
        <taxon>Micromonosporales</taxon>
        <taxon>Micromonosporaceae</taxon>
        <taxon>Asanoa</taxon>
    </lineage>
</organism>
<keyword evidence="1" id="KW-1133">Transmembrane helix</keyword>
<dbReference type="EMBL" id="BONE01000045">
    <property type="protein sequence ID" value="GIF75601.1"/>
    <property type="molecule type" value="Genomic_DNA"/>
</dbReference>
<evidence type="ECO:0000256" key="1">
    <source>
        <dbReference type="SAM" id="Phobius"/>
    </source>
</evidence>
<dbReference type="InterPro" id="IPR021257">
    <property type="entry name" value="DUF2809"/>
</dbReference>
<comment type="caution">
    <text evidence="2">The sequence shown here is derived from an EMBL/GenBank/DDBJ whole genome shotgun (WGS) entry which is preliminary data.</text>
</comment>
<protein>
    <recommendedName>
        <fullName evidence="4">DUF2809 domain-containing protein</fullName>
    </recommendedName>
</protein>
<keyword evidence="3" id="KW-1185">Reference proteome</keyword>
<sequence>MRGRTRLAAAAAAAGFLAVAFGIRLASGAGVLDSTGALAQRSGTALYASMVYAGVFVLRPATRPPAAAAAAIAFCWLVELLQLTGWPAALSARSLIARLVLGVQFDAADLLWYAVGVLPLALLHHALRRTDP</sequence>
<proteinExistence type="predicted"/>
<feature type="transmembrane region" description="Helical" evidence="1">
    <location>
        <begin position="44"/>
        <end position="61"/>
    </location>
</feature>
<evidence type="ECO:0000313" key="3">
    <source>
        <dbReference type="Proteomes" id="UP000604117"/>
    </source>
</evidence>